<keyword evidence="5" id="KW-1185">Reference proteome</keyword>
<sequence>MAWLGGDQLDAVMDYPVRDLAIKFFASCMIDAETFANVVSQQLALYPQQVCEASFQLLGSHDTARLLTLCGGDEARMKLAVLFQFTYIGAPCIYYGDEIGMSGENDPDNRRCMIWAPDAQNRELFAFYREMIALRRSHGALRGGGIRFLHAPADGRTLAYERFAGDERIVVAFNAGAQPQTLRLGLGQSGEDEAAGIETWEALGGGAFRLPGGGERGGVPEFQPSRDGCLELPLGPFGSAVLRRRVRKGAPA</sequence>
<organism evidence="4 5">
    <name type="scientific">Cohnella rhizosphaerae</name>
    <dbReference type="NCBI Taxonomy" id="1457232"/>
    <lineage>
        <taxon>Bacteria</taxon>
        <taxon>Bacillati</taxon>
        <taxon>Bacillota</taxon>
        <taxon>Bacilli</taxon>
        <taxon>Bacillales</taxon>
        <taxon>Paenibacillaceae</taxon>
        <taxon>Cohnella</taxon>
    </lineage>
</organism>
<dbReference type="InterPro" id="IPR006047">
    <property type="entry name" value="GH13_cat_dom"/>
</dbReference>
<dbReference type="Proteomes" id="UP001153404">
    <property type="component" value="Unassembled WGS sequence"/>
</dbReference>
<evidence type="ECO:0000256" key="2">
    <source>
        <dbReference type="ARBA" id="ARBA00023295"/>
    </source>
</evidence>
<proteinExistence type="predicted"/>
<dbReference type="InterPro" id="IPR017853">
    <property type="entry name" value="GH"/>
</dbReference>
<dbReference type="GO" id="GO:0005975">
    <property type="term" value="P:carbohydrate metabolic process"/>
    <property type="evidence" value="ECO:0007669"/>
    <property type="project" value="InterPro"/>
</dbReference>
<dbReference type="AlphaFoldDB" id="A0A9X4QT17"/>
<evidence type="ECO:0000259" key="3">
    <source>
        <dbReference type="Pfam" id="PF00128"/>
    </source>
</evidence>
<keyword evidence="1 4" id="KW-0378">Hydrolase</keyword>
<dbReference type="PANTHER" id="PTHR10357:SF210">
    <property type="entry name" value="MALTODEXTRIN GLUCOSIDASE"/>
    <property type="match status" value="1"/>
</dbReference>
<name>A0A9X4QT17_9BACL</name>
<dbReference type="PANTHER" id="PTHR10357">
    <property type="entry name" value="ALPHA-AMYLASE FAMILY MEMBER"/>
    <property type="match status" value="1"/>
</dbReference>
<gene>
    <name evidence="4" type="ORF">OMP40_12910</name>
</gene>
<dbReference type="Pfam" id="PF00128">
    <property type="entry name" value="Alpha-amylase"/>
    <property type="match status" value="1"/>
</dbReference>
<dbReference type="SUPFAM" id="SSF51011">
    <property type="entry name" value="Glycosyl hydrolase domain"/>
    <property type="match status" value="1"/>
</dbReference>
<evidence type="ECO:0000313" key="4">
    <source>
        <dbReference type="EMBL" id="MDG0810145.1"/>
    </source>
</evidence>
<feature type="domain" description="Glycosyl hydrolase family 13 catalytic" evidence="3">
    <location>
        <begin position="2"/>
        <end position="115"/>
    </location>
</feature>
<dbReference type="InterPro" id="IPR013780">
    <property type="entry name" value="Glyco_hydro_b"/>
</dbReference>
<dbReference type="EMBL" id="JAPDIA010000003">
    <property type="protein sequence ID" value="MDG0810145.1"/>
    <property type="molecule type" value="Genomic_DNA"/>
</dbReference>
<accession>A0A9X4QT17</accession>
<dbReference type="GO" id="GO:0016798">
    <property type="term" value="F:hydrolase activity, acting on glycosyl bonds"/>
    <property type="evidence" value="ECO:0007669"/>
    <property type="project" value="UniProtKB-KW"/>
</dbReference>
<comment type="caution">
    <text evidence="4">The sequence shown here is derived from an EMBL/GenBank/DDBJ whole genome shotgun (WGS) entry which is preliminary data.</text>
</comment>
<reference evidence="4" key="1">
    <citation type="submission" date="2022-10" db="EMBL/GenBank/DDBJ databases">
        <title>Comparative genomic analysis of Cohnella hashimotonis sp. nov., isolated from the International Space Station.</title>
        <authorList>
            <person name="Simpson A."/>
            <person name="Venkateswaran K."/>
        </authorList>
    </citation>
    <scope>NUCLEOTIDE SEQUENCE</scope>
    <source>
        <strain evidence="4">DSM 28161</strain>
    </source>
</reference>
<protein>
    <submittedName>
        <fullName evidence="4">Alpha-amylase family glycosyl hydrolase</fullName>
    </submittedName>
</protein>
<evidence type="ECO:0000313" key="5">
    <source>
        <dbReference type="Proteomes" id="UP001153404"/>
    </source>
</evidence>
<dbReference type="Gene3D" id="3.20.20.80">
    <property type="entry name" value="Glycosidases"/>
    <property type="match status" value="1"/>
</dbReference>
<keyword evidence="2" id="KW-0326">Glycosidase</keyword>
<evidence type="ECO:0000256" key="1">
    <source>
        <dbReference type="ARBA" id="ARBA00022801"/>
    </source>
</evidence>
<dbReference type="SUPFAM" id="SSF51445">
    <property type="entry name" value="(Trans)glycosidases"/>
    <property type="match status" value="1"/>
</dbReference>
<dbReference type="Gene3D" id="2.60.40.1180">
    <property type="entry name" value="Golgi alpha-mannosidase II"/>
    <property type="match status" value="1"/>
</dbReference>